<dbReference type="Pfam" id="PF12932">
    <property type="entry name" value="Sec16"/>
    <property type="match status" value="1"/>
</dbReference>
<feature type="compositionally biased region" description="Pro residues" evidence="7">
    <location>
        <begin position="1720"/>
        <end position="1729"/>
    </location>
</feature>
<comment type="similarity">
    <text evidence="1 6">Belongs to the SEC16 family.</text>
</comment>
<dbReference type="GO" id="GO:0070973">
    <property type="term" value="P:protein localization to endoplasmic reticulum exit site"/>
    <property type="evidence" value="ECO:0007669"/>
    <property type="project" value="TreeGrafter"/>
</dbReference>
<organism evidence="10 11">
    <name type="scientific">Apophysomyces ossiformis</name>
    <dbReference type="NCBI Taxonomy" id="679940"/>
    <lineage>
        <taxon>Eukaryota</taxon>
        <taxon>Fungi</taxon>
        <taxon>Fungi incertae sedis</taxon>
        <taxon>Mucoromycota</taxon>
        <taxon>Mucoromycotina</taxon>
        <taxon>Mucoromycetes</taxon>
        <taxon>Mucorales</taxon>
        <taxon>Mucorineae</taxon>
        <taxon>Mucoraceae</taxon>
        <taxon>Apophysomyces</taxon>
    </lineage>
</organism>
<dbReference type="InterPro" id="IPR024340">
    <property type="entry name" value="Sec16_CCD"/>
</dbReference>
<keyword evidence="6" id="KW-0072">Autophagy</keyword>
<evidence type="ECO:0000313" key="11">
    <source>
        <dbReference type="Proteomes" id="UP000605846"/>
    </source>
</evidence>
<dbReference type="PANTHER" id="PTHR13402">
    <property type="entry name" value="RGPR-RELATED"/>
    <property type="match status" value="1"/>
</dbReference>
<dbReference type="Pfam" id="PF12931">
    <property type="entry name" value="TPR_Sec16"/>
    <property type="match status" value="1"/>
</dbReference>
<dbReference type="PANTHER" id="PTHR13402:SF6">
    <property type="entry name" value="SECRETORY 16, ISOFORM I"/>
    <property type="match status" value="1"/>
</dbReference>
<evidence type="ECO:0000259" key="9">
    <source>
        <dbReference type="Pfam" id="PF12932"/>
    </source>
</evidence>
<keyword evidence="4 6" id="KW-0931">ER-Golgi transport</keyword>
<feature type="compositionally biased region" description="Pro residues" evidence="7">
    <location>
        <begin position="1763"/>
        <end position="1782"/>
    </location>
</feature>
<feature type="domain" description="Sec16 central conserved" evidence="9">
    <location>
        <begin position="975"/>
        <end position="1097"/>
    </location>
</feature>
<evidence type="ECO:0000256" key="3">
    <source>
        <dbReference type="ARBA" id="ARBA00022824"/>
    </source>
</evidence>
<dbReference type="EMBL" id="JABAYA010000083">
    <property type="protein sequence ID" value="KAF7726142.1"/>
    <property type="molecule type" value="Genomic_DNA"/>
</dbReference>
<evidence type="ECO:0000256" key="2">
    <source>
        <dbReference type="ARBA" id="ARBA00022448"/>
    </source>
</evidence>
<evidence type="ECO:0000313" key="10">
    <source>
        <dbReference type="EMBL" id="KAF7726142.1"/>
    </source>
</evidence>
<comment type="caution">
    <text evidence="10">The sequence shown here is derived from an EMBL/GenBank/DDBJ whole genome shotgun (WGS) entry which is preliminary data.</text>
</comment>
<feature type="region of interest" description="Disordered" evidence="7">
    <location>
        <begin position="1713"/>
        <end position="1808"/>
    </location>
</feature>
<feature type="region of interest" description="Disordered" evidence="7">
    <location>
        <begin position="1484"/>
        <end position="1519"/>
    </location>
</feature>
<keyword evidence="6" id="KW-0653">Protein transport</keyword>
<gene>
    <name evidence="10" type="primary">SEC16</name>
    <name evidence="10" type="ORF">EC973_009034</name>
</gene>
<reference evidence="10" key="1">
    <citation type="submission" date="2020-01" db="EMBL/GenBank/DDBJ databases">
        <title>Genome Sequencing of Three Apophysomyces-Like Fungal Strains Confirms a Novel Fungal Genus in the Mucoromycota with divergent Burkholderia-like Endosymbiotic Bacteria.</title>
        <authorList>
            <person name="Stajich J.E."/>
            <person name="Macias A.M."/>
            <person name="Carter-House D."/>
            <person name="Lovett B."/>
            <person name="Kasson L.R."/>
            <person name="Berry K."/>
            <person name="Grigoriev I."/>
            <person name="Chang Y."/>
            <person name="Spatafora J."/>
            <person name="Kasson M.T."/>
        </authorList>
    </citation>
    <scope>NUCLEOTIDE SEQUENCE</scope>
    <source>
        <strain evidence="10">NRRL A-21654</strain>
    </source>
</reference>
<feature type="compositionally biased region" description="Polar residues" evidence="7">
    <location>
        <begin position="1558"/>
        <end position="1568"/>
    </location>
</feature>
<evidence type="ECO:0000256" key="5">
    <source>
        <dbReference type="ARBA" id="ARBA00024687"/>
    </source>
</evidence>
<comment type="function">
    <text evidence="5 6">Involved in the initiation of assembly of the COPII coat required for the formation of transport vesicles from the endoplasmic reticulum (ER) and the selection of cargo molecules. Also involved in autophagy.</text>
</comment>
<dbReference type="GO" id="GO:0005789">
    <property type="term" value="C:endoplasmic reticulum membrane"/>
    <property type="evidence" value="ECO:0007669"/>
    <property type="project" value="UniProtKB-SubCell"/>
</dbReference>
<dbReference type="GO" id="GO:0070971">
    <property type="term" value="C:endoplasmic reticulum exit site"/>
    <property type="evidence" value="ECO:0007669"/>
    <property type="project" value="TreeGrafter"/>
</dbReference>
<dbReference type="Proteomes" id="UP000605846">
    <property type="component" value="Unassembled WGS sequence"/>
</dbReference>
<evidence type="ECO:0000256" key="7">
    <source>
        <dbReference type="SAM" id="MobiDB-lite"/>
    </source>
</evidence>
<dbReference type="GO" id="GO:0006914">
    <property type="term" value="P:autophagy"/>
    <property type="evidence" value="ECO:0007669"/>
    <property type="project" value="UniProtKB-KW"/>
</dbReference>
<feature type="region of interest" description="Disordered" evidence="7">
    <location>
        <begin position="126"/>
        <end position="177"/>
    </location>
</feature>
<dbReference type="GO" id="GO:0012507">
    <property type="term" value="C:ER to Golgi transport vesicle membrane"/>
    <property type="evidence" value="ECO:0007669"/>
    <property type="project" value="TreeGrafter"/>
</dbReference>
<feature type="region of interest" description="Disordered" evidence="7">
    <location>
        <begin position="1557"/>
        <end position="1661"/>
    </location>
</feature>
<dbReference type="CDD" id="cd09233">
    <property type="entry name" value="ACE1-Sec16-like"/>
    <property type="match status" value="1"/>
</dbReference>
<dbReference type="InterPro" id="IPR024298">
    <property type="entry name" value="Sec16_Sec23-bd"/>
</dbReference>
<dbReference type="GO" id="GO:0016192">
    <property type="term" value="P:vesicle-mediated transport"/>
    <property type="evidence" value="ECO:0007669"/>
    <property type="project" value="UniProtKB-KW"/>
</dbReference>
<feature type="compositionally biased region" description="Polar residues" evidence="7">
    <location>
        <begin position="802"/>
        <end position="816"/>
    </location>
</feature>
<sequence>MGGLGNINKIKGPTKEKLGRIIKSKKRAGQPAAQVLTVKVMSKKKQKQLEKAIRHEKRNLASRGIIEMEEEMKDVETASLEKQRVIVEIAPELLEASAAGPEQPSFALLLLESQLPKFMDSIDSAPPITMASTGASDGPIPFDNSSKSEKDDPFDNITKTHTPVPEPKHSTQSTTTEEIAGDASALFGATGDNQNTDSLFGNVANSAASFFDQHVSSYDPQKGSQTASFFDQVVPTTQGLEKELTETVQSVNAAAPNAATDPAAIQYDPGAENYYAQYQTFDPNVHYYYDEQGQLHYYDPNTNQEYDYSYEQYAQYYGQQGYDTQGYGVQTQETQYYAYGTDQRTYDTSQAYHAQEQQQQYDPNAQYTTRQADQTTGLTTPANSNIGVVHGEHSKDESHSAERKSSIATYADATVTAIAHQEQQQSAHIEPQQLEGVVETKYDLHYYAQSQQAQHYTYGQEHAVYDATQSYDTQQRPFYEYAPRQSEQQSLMHDSISTLEINGLIDQHANPSYEQPSPPQNDLSSHYMPIETSATTERGTVADQGKESVGGSQEQAQYGSWAMEASTTADHYSEQSHVPSGQEHPYVPDTQGVEANESILTRQSNAEISDSVELPLKPQNEKIDDHTNDRQFDPVAEYDVQQHHANTEYTISDNAVSQQSGYAVTTQQPATIPVTDQEEANPKVEYGSQLDTYDPGFEQPAMIPVVDVNTQEENDVSVAEYHPSTHSYDPFSQHTATIPTEEADIQQAQDISITQYGWEENVYDRTTQVATSSGVSSYDAYYAKDQSTEITSVSGHKEEESPNTMSDTHYAPNQQFAGHGYDRRLSTPDNQQYPTHTMLERSSTVPPPAIARLTSPQPDTLIPCPDANCEGENKPKAKFCCECGRPLAGISRSTTPAARYSDSVSSTTIPYHLPPMKSIIYAPTPPDAYAPTAEYGQTNAFGTMEPLETTGGYTEEIAQVQQELPPDPLNRSKGCPLVTFGFGGKICLMYPQTVQRFTASSGAPITKTMPSIIQIKSLRSVLGEQSSNVSNLSQFVGPVLMDSKAGVKSKKKDVLAYMEKRITEFKSSLHEGSSYYDRTQAKILLWEVVYTLIQKEGTIGDGDKMDNAIRALLQPPAVAEEEGKFSVPAYSQESTDDSFETDRSKIVLAKVQKYLLAGEREAAVQYAMQEDMWAHALIISSCVNKDLWKKVINGFIERELCATDEDKRNRIYHSATGDDQSLRVLYSLFSGSGAAAMNEFLKTSKPRPSVPYGNVLSTPQADETQLSKWRETLTLILANRTSRDTEAITALGDILKSNGWIEAAHICYILSPQSSLHSGADTPHARLSFVGGDNFLDLDTLYLSELFEFASSIKHSSATPLPFLQGYKLVHAWWLADLGLLPEAQRYCESIADAIKAYTKPSPYLHRHLLERLKEFAELCGNASGHGTDAGSWIKTKFSKGSLDSLWGSLEGKFNKFVSGDDTIVEEPQSRQSMEIMARSVSSAVESVEENRRRAGTPLTNDTYGVRSASPYAPSHMTTSSYEHAADGVGMDAQQVGYGHAYGYGYGYGQSMPRGTHSPFQHGSTTVQPAYGNGNANWWGGGEKDNQSTPVPAPVPSQTASVPQQPQNYNPDNTTNPAAASWNDDDDLGFGNSALNKSKPPSTETPEDSTQMAQTDEPAVKEETKAETQAAKGWGIFSLFSRTNTPVNKDEKKAIKANLGEENAFYYDEKEKRWAASTPAPAPLAPPPKAAAAPKPAGLASAPPTTGPPSSAPERVNSAPNPITSPPSAPPPAFNTPPPPPSGVKRAGASGRKPMRSRYVDVFNQNPT</sequence>
<feature type="domain" description="Sec16 Sec23-binding" evidence="8">
    <location>
        <begin position="1151"/>
        <end position="1461"/>
    </location>
</feature>
<feature type="region of interest" description="Disordered" evidence="7">
    <location>
        <begin position="790"/>
        <end position="834"/>
    </location>
</feature>
<feature type="compositionally biased region" description="Low complexity" evidence="7">
    <location>
        <begin position="1752"/>
        <end position="1762"/>
    </location>
</feature>
<feature type="compositionally biased region" description="Polar residues" evidence="7">
    <location>
        <begin position="1596"/>
        <end position="1618"/>
    </location>
</feature>
<feature type="compositionally biased region" description="Polar residues" evidence="7">
    <location>
        <begin position="1633"/>
        <end position="1654"/>
    </location>
</feature>
<comment type="subcellular location">
    <subcellularLocation>
        <location evidence="6">Endoplasmic reticulum membrane</location>
    </subcellularLocation>
</comment>
<keyword evidence="6" id="KW-0472">Membrane</keyword>
<keyword evidence="2 6" id="KW-0813">Transport</keyword>
<evidence type="ECO:0000256" key="1">
    <source>
        <dbReference type="ARBA" id="ARBA00005927"/>
    </source>
</evidence>
<keyword evidence="11" id="KW-1185">Reference proteome</keyword>
<feature type="compositionally biased region" description="Low complexity" evidence="7">
    <location>
        <begin position="1730"/>
        <end position="1744"/>
    </location>
</feature>
<proteinExistence type="inferred from homology"/>
<protein>
    <recommendedName>
        <fullName evidence="6">Protein transport protein sec16</fullName>
    </recommendedName>
</protein>
<dbReference type="Gene3D" id="1.25.40.1030">
    <property type="match status" value="1"/>
</dbReference>
<evidence type="ECO:0000256" key="6">
    <source>
        <dbReference type="RuleBase" id="RU364101"/>
    </source>
</evidence>
<name>A0A8H7BPP6_9FUNG</name>
<dbReference type="GO" id="GO:0007030">
    <property type="term" value="P:Golgi organization"/>
    <property type="evidence" value="ECO:0007669"/>
    <property type="project" value="TreeGrafter"/>
</dbReference>
<dbReference type="GO" id="GO:0015031">
    <property type="term" value="P:protein transport"/>
    <property type="evidence" value="ECO:0007669"/>
    <property type="project" value="UniProtKB-KW"/>
</dbReference>
<evidence type="ECO:0000256" key="4">
    <source>
        <dbReference type="ARBA" id="ARBA00022892"/>
    </source>
</evidence>
<evidence type="ECO:0000259" key="8">
    <source>
        <dbReference type="Pfam" id="PF12931"/>
    </source>
</evidence>
<accession>A0A8H7BPP6</accession>
<dbReference type="OrthoDB" id="8918678at2759"/>
<keyword evidence="3 6" id="KW-0256">Endoplasmic reticulum</keyword>